<reference evidence="1" key="1">
    <citation type="submission" date="2020-05" db="EMBL/GenBank/DDBJ databases">
        <title>Large-scale comparative analyses of tick genomes elucidate their genetic diversity and vector capacities.</title>
        <authorList>
            <person name="Jia N."/>
            <person name="Wang J."/>
            <person name="Shi W."/>
            <person name="Du L."/>
            <person name="Sun Y."/>
            <person name="Zhan W."/>
            <person name="Jiang J."/>
            <person name="Wang Q."/>
            <person name="Zhang B."/>
            <person name="Ji P."/>
            <person name="Sakyi L.B."/>
            <person name="Cui X."/>
            <person name="Yuan T."/>
            <person name="Jiang B."/>
            <person name="Yang W."/>
            <person name="Lam T.T.-Y."/>
            <person name="Chang Q."/>
            <person name="Ding S."/>
            <person name="Wang X."/>
            <person name="Zhu J."/>
            <person name="Ruan X."/>
            <person name="Zhao L."/>
            <person name="Wei J."/>
            <person name="Que T."/>
            <person name="Du C."/>
            <person name="Cheng J."/>
            <person name="Dai P."/>
            <person name="Han X."/>
            <person name="Huang E."/>
            <person name="Gao Y."/>
            <person name="Liu J."/>
            <person name="Shao H."/>
            <person name="Ye R."/>
            <person name="Li L."/>
            <person name="Wei W."/>
            <person name="Wang X."/>
            <person name="Wang C."/>
            <person name="Yang T."/>
            <person name="Huo Q."/>
            <person name="Li W."/>
            <person name="Guo W."/>
            <person name="Chen H."/>
            <person name="Zhou L."/>
            <person name="Ni X."/>
            <person name="Tian J."/>
            <person name="Zhou Y."/>
            <person name="Sheng Y."/>
            <person name="Liu T."/>
            <person name="Pan Y."/>
            <person name="Xia L."/>
            <person name="Li J."/>
            <person name="Zhao F."/>
            <person name="Cao W."/>
        </authorList>
    </citation>
    <scope>NUCLEOTIDE SEQUENCE</scope>
    <source>
        <strain evidence="1">Dsil-2018</strain>
    </source>
</reference>
<dbReference type="Proteomes" id="UP000821865">
    <property type="component" value="Chromosome 10"/>
</dbReference>
<accession>A0ACB8DMV5</accession>
<dbReference type="EMBL" id="CM023479">
    <property type="protein sequence ID" value="KAH7973680.1"/>
    <property type="molecule type" value="Genomic_DNA"/>
</dbReference>
<protein>
    <submittedName>
        <fullName evidence="1">Uncharacterized protein</fullName>
    </submittedName>
</protein>
<gene>
    <name evidence="1" type="ORF">HPB49_003894</name>
</gene>
<sequence length="253" mass="28201">MMSQTNIALVNFEGLRVPRFVRFLGAELRCYPHRPRQPVCKTCFKLGHRADQCPTLDVTICEQWGIENPVSSHPCSPRCKSYGGDHPTTEPKCPQRQRQPINRVWVKKATEDERWQLNASPNVTPPSAITLASGTSFKKAGRSRSKTPSRSGPKTRANFPEIARLRRDIEARHAHMHAQLDAAIECTNARIQAAIESARQVSLALQQEIISVMHASEERTHALFPEVHTVPSGKCASRTGRGSGSVDRILLKV</sequence>
<organism evidence="1 2">
    <name type="scientific">Dermacentor silvarum</name>
    <name type="common">Tick</name>
    <dbReference type="NCBI Taxonomy" id="543639"/>
    <lineage>
        <taxon>Eukaryota</taxon>
        <taxon>Metazoa</taxon>
        <taxon>Ecdysozoa</taxon>
        <taxon>Arthropoda</taxon>
        <taxon>Chelicerata</taxon>
        <taxon>Arachnida</taxon>
        <taxon>Acari</taxon>
        <taxon>Parasitiformes</taxon>
        <taxon>Ixodida</taxon>
        <taxon>Ixodoidea</taxon>
        <taxon>Ixodidae</taxon>
        <taxon>Rhipicephalinae</taxon>
        <taxon>Dermacentor</taxon>
    </lineage>
</organism>
<evidence type="ECO:0000313" key="1">
    <source>
        <dbReference type="EMBL" id="KAH7973680.1"/>
    </source>
</evidence>
<evidence type="ECO:0000313" key="2">
    <source>
        <dbReference type="Proteomes" id="UP000821865"/>
    </source>
</evidence>
<comment type="caution">
    <text evidence="1">The sequence shown here is derived from an EMBL/GenBank/DDBJ whole genome shotgun (WGS) entry which is preliminary data.</text>
</comment>
<proteinExistence type="predicted"/>
<keyword evidence="2" id="KW-1185">Reference proteome</keyword>
<name>A0ACB8DMV5_DERSI</name>